<gene>
    <name evidence="3" type="ORF">Pmani_026218</name>
</gene>
<evidence type="ECO:0000256" key="2">
    <source>
        <dbReference type="SAM" id="SignalP"/>
    </source>
</evidence>
<proteinExistence type="predicted"/>
<sequence length="691" mass="75917">MRLLLVFIMMVMVGCCDGGIFSWLFKKKTPPSDPAIITPNNNDNNGYNSAADVDTDVAVSAKIPFELKSTDEKFLMEAAAYTSLQMSDLDVCHHKVILGLQKACGELNEEDLSRVAVNLLNCQSVAENRPIFPCTSDMPLSACTSQMDGNSWNAYHIVSNRARAVCYAARQQQFTAHTQMAVNKLMASAQDQIRTMDGLQEGQEALGRVTSDTLESLSSGHKQLQQQQQQLSSSHMAVHSIISSNLRELSREKKLIASGQRELASITETIRHKLDEAKEQLANQEDSQRDVHAMILQDLSTIQDNALKVWQKLDASTQKILLAHEVTVGQYGRVMADLERMNTTVHHLLDLLHSTRAGVENRLAWITSLLGGTDNTLAKVYSITLHAAYFMVAMVAASFLQVPYSTRLALVVLVPLNAAAEVRHETCLPFSTITTILALCIFANLSLSIFWNTFRCKKNPKCVTKGEGANGIIYQPSDVLSPSPTITQVTHHTSIQKSVTDSTHTSHSSTGAFNLSGVSLFEAPRTEATGDYSSDEDPPSPEPKHSLLRRRILGRLSTSPKFECVEEVERRIEEEESDVNTTVERESASKTLSEVRRQLLDHLTSPKMNGSSLNLSLNTTMPNRATPSSSRCGTPSKSLTPRRLCASICRTGQPCRNTATGDSPLCYLHARSASRSSTPARASRKSTPVPS</sequence>
<dbReference type="Proteomes" id="UP001292094">
    <property type="component" value="Unassembled WGS sequence"/>
</dbReference>
<feature type="compositionally biased region" description="Low complexity" evidence="1">
    <location>
        <begin position="671"/>
        <end position="681"/>
    </location>
</feature>
<comment type="caution">
    <text evidence="3">The sequence shown here is derived from an EMBL/GenBank/DDBJ whole genome shotgun (WGS) entry which is preliminary data.</text>
</comment>
<reference evidence="3" key="1">
    <citation type="submission" date="2023-11" db="EMBL/GenBank/DDBJ databases">
        <title>Genome assemblies of two species of porcelain crab, Petrolisthes cinctipes and Petrolisthes manimaculis (Anomura: Porcellanidae).</title>
        <authorList>
            <person name="Angst P."/>
        </authorList>
    </citation>
    <scope>NUCLEOTIDE SEQUENCE</scope>
    <source>
        <strain evidence="3">PB745_02</strain>
        <tissue evidence="3">Gill</tissue>
    </source>
</reference>
<evidence type="ECO:0000313" key="4">
    <source>
        <dbReference type="Proteomes" id="UP001292094"/>
    </source>
</evidence>
<dbReference type="PANTHER" id="PTHR33538">
    <property type="entry name" value="PROTEIN GAMETE EXPRESSED 1"/>
    <property type="match status" value="1"/>
</dbReference>
<feature type="signal peptide" evidence="2">
    <location>
        <begin position="1"/>
        <end position="18"/>
    </location>
</feature>
<evidence type="ECO:0000256" key="1">
    <source>
        <dbReference type="SAM" id="MobiDB-lite"/>
    </source>
</evidence>
<dbReference type="PROSITE" id="PS51257">
    <property type="entry name" value="PROKAR_LIPOPROTEIN"/>
    <property type="match status" value="1"/>
</dbReference>
<evidence type="ECO:0008006" key="5">
    <source>
        <dbReference type="Google" id="ProtNLM"/>
    </source>
</evidence>
<name>A0AAE1P6H0_9EUCA</name>
<protein>
    <recommendedName>
        <fullName evidence="5">Protein brambleberry</fullName>
    </recommendedName>
</protein>
<organism evidence="3 4">
    <name type="scientific">Petrolisthes manimaculis</name>
    <dbReference type="NCBI Taxonomy" id="1843537"/>
    <lineage>
        <taxon>Eukaryota</taxon>
        <taxon>Metazoa</taxon>
        <taxon>Ecdysozoa</taxon>
        <taxon>Arthropoda</taxon>
        <taxon>Crustacea</taxon>
        <taxon>Multicrustacea</taxon>
        <taxon>Malacostraca</taxon>
        <taxon>Eumalacostraca</taxon>
        <taxon>Eucarida</taxon>
        <taxon>Decapoda</taxon>
        <taxon>Pleocyemata</taxon>
        <taxon>Anomura</taxon>
        <taxon>Galatheoidea</taxon>
        <taxon>Porcellanidae</taxon>
        <taxon>Petrolisthes</taxon>
    </lineage>
</organism>
<keyword evidence="2" id="KW-0732">Signal</keyword>
<evidence type="ECO:0000313" key="3">
    <source>
        <dbReference type="EMBL" id="KAK4301660.1"/>
    </source>
</evidence>
<dbReference type="EMBL" id="JAWZYT010002851">
    <property type="protein sequence ID" value="KAK4301660.1"/>
    <property type="molecule type" value="Genomic_DNA"/>
</dbReference>
<dbReference type="InterPro" id="IPR040346">
    <property type="entry name" value="GEX1/Brambleberry"/>
</dbReference>
<accession>A0AAE1P6H0</accession>
<keyword evidence="4" id="KW-1185">Reference proteome</keyword>
<dbReference type="AlphaFoldDB" id="A0AAE1P6H0"/>
<feature type="chain" id="PRO_5042286967" description="Protein brambleberry" evidence="2">
    <location>
        <begin position="19"/>
        <end position="691"/>
    </location>
</feature>
<feature type="region of interest" description="Disordered" evidence="1">
    <location>
        <begin position="619"/>
        <end position="639"/>
    </location>
</feature>
<dbReference type="PANTHER" id="PTHR33538:SF1">
    <property type="entry name" value="PROTEIN BRAMBLEBERRY"/>
    <property type="match status" value="1"/>
</dbReference>
<feature type="region of interest" description="Disordered" evidence="1">
    <location>
        <begin position="671"/>
        <end position="691"/>
    </location>
</feature>
<feature type="region of interest" description="Disordered" evidence="1">
    <location>
        <begin position="528"/>
        <end position="547"/>
    </location>
</feature>